<evidence type="ECO:0000313" key="4">
    <source>
        <dbReference type="Proteomes" id="UP000318416"/>
    </source>
</evidence>
<dbReference type="RefSeq" id="WP_145788236.1">
    <property type="nucleotide sequence ID" value="NZ_BAAABR010000037.1"/>
</dbReference>
<dbReference type="SUPFAM" id="SSF55729">
    <property type="entry name" value="Acyl-CoA N-acyltransferases (Nat)"/>
    <property type="match status" value="1"/>
</dbReference>
<dbReference type="GO" id="GO:0016740">
    <property type="term" value="F:transferase activity"/>
    <property type="evidence" value="ECO:0007669"/>
    <property type="project" value="UniProtKB-KW"/>
</dbReference>
<feature type="region of interest" description="Disordered" evidence="1">
    <location>
        <begin position="1"/>
        <end position="59"/>
    </location>
</feature>
<dbReference type="Gene3D" id="3.40.630.30">
    <property type="match status" value="1"/>
</dbReference>
<dbReference type="EMBL" id="VIVR01000001">
    <property type="protein sequence ID" value="TWE16249.1"/>
    <property type="molecule type" value="Genomic_DNA"/>
</dbReference>
<dbReference type="InterPro" id="IPR016181">
    <property type="entry name" value="Acyl_CoA_acyltransferase"/>
</dbReference>
<accession>A0A561EL10</accession>
<proteinExistence type="predicted"/>
<dbReference type="OrthoDB" id="3452668at2"/>
<reference evidence="3 4" key="1">
    <citation type="submission" date="2019-06" db="EMBL/GenBank/DDBJ databases">
        <title>Sequencing the genomes of 1000 actinobacteria strains.</title>
        <authorList>
            <person name="Klenk H.-P."/>
        </authorList>
    </citation>
    <scope>NUCLEOTIDE SEQUENCE [LARGE SCALE GENOMIC DNA]</scope>
    <source>
        <strain evidence="3 4">DSM 41649</strain>
    </source>
</reference>
<dbReference type="AlphaFoldDB" id="A0A561EL10"/>
<feature type="compositionally biased region" description="Pro residues" evidence="1">
    <location>
        <begin position="8"/>
        <end position="27"/>
    </location>
</feature>
<comment type="caution">
    <text evidence="3">The sequence shown here is derived from an EMBL/GenBank/DDBJ whole genome shotgun (WGS) entry which is preliminary data.</text>
</comment>
<keyword evidence="3" id="KW-0808">Transferase</keyword>
<feature type="domain" description="BioF2-like acetyltransferase" evidence="2">
    <location>
        <begin position="224"/>
        <end position="368"/>
    </location>
</feature>
<gene>
    <name evidence="3" type="ORF">FB465_1226</name>
</gene>
<evidence type="ECO:0000259" key="2">
    <source>
        <dbReference type="Pfam" id="PF13480"/>
    </source>
</evidence>
<evidence type="ECO:0000256" key="1">
    <source>
        <dbReference type="SAM" id="MobiDB-lite"/>
    </source>
</evidence>
<sequence length="428" mass="47171">MTHRPSAPASPSPPPAPSQPTAYPAPPSAGTSEPADPATPTTASSAHRLPSPAGPQEWSVSVCRDGQALTDLATEWDDLLDRCSTATPFQCHAWLDSWWRTYGRPGRLRLVLVRHRGRLVAAAALMLMLRPLPVLVPVGAGLSDFGDILLDDTCADEAAAALVRALPIHRPWSLLDMREVRPTAATQRLVTHWPGARQRLPDSLCQHLPGVPMEEVLQRMSTQTAKRTRRKLRRNASEGVVVRHTPPEEMPRAIADMLRLHELQWRGRGATPEHLRERFAGHLTRAATTMAAADRVAVHEFLLDGELIACHLTVLSPSLIGLYLYGVHPKARERLDISGMLLGECAALATQTGRTEVNLLRGTEPYKQRWRPSKTRNDRLLLGGTAAIAVYGSAVRLRAAALRHARAHLPWLAEVRSQLRNLRAPRRT</sequence>
<keyword evidence="4" id="KW-1185">Reference proteome</keyword>
<dbReference type="Proteomes" id="UP000318416">
    <property type="component" value="Unassembled WGS sequence"/>
</dbReference>
<dbReference type="Pfam" id="PF13480">
    <property type="entry name" value="Acetyltransf_6"/>
    <property type="match status" value="1"/>
</dbReference>
<name>A0A561EL10_9ACTN</name>
<evidence type="ECO:0000313" key="3">
    <source>
        <dbReference type="EMBL" id="TWE16249.1"/>
    </source>
</evidence>
<protein>
    <submittedName>
        <fullName evidence="3">CelD/BcsL family acetyltransferase involved in cellulose biosynthesis</fullName>
    </submittedName>
</protein>
<feature type="compositionally biased region" description="Low complexity" evidence="1">
    <location>
        <begin position="28"/>
        <end position="46"/>
    </location>
</feature>
<dbReference type="InterPro" id="IPR038740">
    <property type="entry name" value="BioF2-like_GNAT_dom"/>
</dbReference>
<organism evidence="3 4">
    <name type="scientific">Kitasatospora atroaurantiaca</name>
    <dbReference type="NCBI Taxonomy" id="285545"/>
    <lineage>
        <taxon>Bacteria</taxon>
        <taxon>Bacillati</taxon>
        <taxon>Actinomycetota</taxon>
        <taxon>Actinomycetes</taxon>
        <taxon>Kitasatosporales</taxon>
        <taxon>Streptomycetaceae</taxon>
        <taxon>Kitasatospora</taxon>
    </lineage>
</organism>